<evidence type="ECO:0000256" key="5">
    <source>
        <dbReference type="ARBA" id="ARBA00022679"/>
    </source>
</evidence>
<dbReference type="Pfam" id="PF02518">
    <property type="entry name" value="HATPase_c"/>
    <property type="match status" value="1"/>
</dbReference>
<dbReference type="Pfam" id="PF00512">
    <property type="entry name" value="HisKA"/>
    <property type="match status" value="1"/>
</dbReference>
<dbReference type="PROSITE" id="PS50885">
    <property type="entry name" value="HAMP"/>
    <property type="match status" value="1"/>
</dbReference>
<keyword evidence="6 11" id="KW-0418">Kinase</keyword>
<evidence type="ECO:0000256" key="8">
    <source>
        <dbReference type="SAM" id="Phobius"/>
    </source>
</evidence>
<dbReference type="PRINTS" id="PR00344">
    <property type="entry name" value="BCTRLSENSOR"/>
</dbReference>
<dbReference type="EMBL" id="JACHGJ010000003">
    <property type="protein sequence ID" value="MBB6480404.1"/>
    <property type="molecule type" value="Genomic_DNA"/>
</dbReference>
<keyword evidence="8" id="KW-0812">Transmembrane</keyword>
<evidence type="ECO:0000259" key="10">
    <source>
        <dbReference type="PROSITE" id="PS50885"/>
    </source>
</evidence>
<keyword evidence="7" id="KW-0902">Two-component regulatory system</keyword>
<dbReference type="InterPro" id="IPR003594">
    <property type="entry name" value="HATPase_dom"/>
</dbReference>
<dbReference type="PANTHER" id="PTHR45453">
    <property type="entry name" value="PHOSPHATE REGULON SENSOR PROTEIN PHOR"/>
    <property type="match status" value="1"/>
</dbReference>
<evidence type="ECO:0000259" key="9">
    <source>
        <dbReference type="PROSITE" id="PS50109"/>
    </source>
</evidence>
<gene>
    <name evidence="11" type="ORF">HNR50_002067</name>
</gene>
<dbReference type="FunFam" id="3.30.565.10:FF:000006">
    <property type="entry name" value="Sensor histidine kinase WalK"/>
    <property type="match status" value="1"/>
</dbReference>
<dbReference type="InterPro" id="IPR036097">
    <property type="entry name" value="HisK_dim/P_sf"/>
</dbReference>
<feature type="domain" description="HAMP" evidence="10">
    <location>
        <begin position="179"/>
        <end position="231"/>
    </location>
</feature>
<evidence type="ECO:0000256" key="7">
    <source>
        <dbReference type="ARBA" id="ARBA00023012"/>
    </source>
</evidence>
<comment type="subcellular location">
    <subcellularLocation>
        <location evidence="2">Membrane</location>
    </subcellularLocation>
</comment>
<evidence type="ECO:0000313" key="11">
    <source>
        <dbReference type="EMBL" id="MBB6480404.1"/>
    </source>
</evidence>
<dbReference type="SMART" id="SM00388">
    <property type="entry name" value="HisKA"/>
    <property type="match status" value="1"/>
</dbReference>
<dbReference type="Pfam" id="PF00672">
    <property type="entry name" value="HAMP"/>
    <property type="match status" value="1"/>
</dbReference>
<evidence type="ECO:0000256" key="3">
    <source>
        <dbReference type="ARBA" id="ARBA00012438"/>
    </source>
</evidence>
<keyword evidence="4" id="KW-0597">Phosphoprotein</keyword>
<dbReference type="Gene3D" id="1.10.287.130">
    <property type="match status" value="1"/>
</dbReference>
<dbReference type="SMART" id="SM00387">
    <property type="entry name" value="HATPase_c"/>
    <property type="match status" value="1"/>
</dbReference>
<dbReference type="PROSITE" id="PS50109">
    <property type="entry name" value="HIS_KIN"/>
    <property type="match status" value="1"/>
</dbReference>
<dbReference type="InterPro" id="IPR005467">
    <property type="entry name" value="His_kinase_dom"/>
</dbReference>
<accession>A0A841R5F5</accession>
<evidence type="ECO:0000256" key="4">
    <source>
        <dbReference type="ARBA" id="ARBA00022553"/>
    </source>
</evidence>
<dbReference type="SUPFAM" id="SSF55874">
    <property type="entry name" value="ATPase domain of HSP90 chaperone/DNA topoisomerase II/histidine kinase"/>
    <property type="match status" value="1"/>
</dbReference>
<dbReference type="InterPro" id="IPR003660">
    <property type="entry name" value="HAMP_dom"/>
</dbReference>
<dbReference type="GO" id="GO:0000155">
    <property type="term" value="F:phosphorelay sensor kinase activity"/>
    <property type="evidence" value="ECO:0007669"/>
    <property type="project" value="InterPro"/>
</dbReference>
<evidence type="ECO:0000256" key="2">
    <source>
        <dbReference type="ARBA" id="ARBA00004370"/>
    </source>
</evidence>
<evidence type="ECO:0000256" key="1">
    <source>
        <dbReference type="ARBA" id="ARBA00000085"/>
    </source>
</evidence>
<dbReference type="SUPFAM" id="SSF47384">
    <property type="entry name" value="Homodimeric domain of signal transducing histidine kinase"/>
    <property type="match status" value="1"/>
</dbReference>
<sequence>MLKRKISLFLNISTSFAFIIVMSFFLSIGIEHFNTTRRLPILLTEVQSANMANILSLLYSRQGNWNNLASTVRDLTSTMPDNKEGHAFRVIVEDSTGKKLYNSFTELFDSRDTVLIEGKSENLTDYVTNLTIGRIVLYVDEKYLETKTTDYLLSALKEQFILTLGAILIALIPAAVLSNRLSRPLTRLSRASGEIRSGNNIQITETYKTAELAALTESFNQMSQTLKKQKELRQRLIGDLSHEINTPLNIIDLDARGIQNGLIDKDEGLESIRAEIDKLSGLIKDLDWLAETDAGEISLEIQTVDLPGIIKKETERWQFNADRLNIALIFQNELDGETIIQGDGIRIRQVISNLLENCLKYAPESEEIVIRLFRTKKQISISVTDQGPGIPAGEIDEIFERLYRLDDSRNRGTGGRGLGLSIARSIMEMHKGRLTVESPAGKGSTFILTFPMIDTGK</sequence>
<comment type="caution">
    <text evidence="11">The sequence shown here is derived from an EMBL/GenBank/DDBJ whole genome shotgun (WGS) entry which is preliminary data.</text>
</comment>
<keyword evidence="12" id="KW-1185">Reference proteome</keyword>
<dbReference type="PANTHER" id="PTHR45453:SF1">
    <property type="entry name" value="PHOSPHATE REGULON SENSOR PROTEIN PHOR"/>
    <property type="match status" value="1"/>
</dbReference>
<feature type="domain" description="Histidine kinase" evidence="9">
    <location>
        <begin position="239"/>
        <end position="454"/>
    </location>
</feature>
<dbReference type="CDD" id="cd06225">
    <property type="entry name" value="HAMP"/>
    <property type="match status" value="1"/>
</dbReference>
<comment type="catalytic activity">
    <reaction evidence="1">
        <text>ATP + protein L-histidine = ADP + protein N-phospho-L-histidine.</text>
        <dbReference type="EC" id="2.7.13.3"/>
    </reaction>
</comment>
<dbReference type="SMART" id="SM00304">
    <property type="entry name" value="HAMP"/>
    <property type="match status" value="1"/>
</dbReference>
<dbReference type="CDD" id="cd00075">
    <property type="entry name" value="HATPase"/>
    <property type="match status" value="1"/>
</dbReference>
<dbReference type="EC" id="2.7.13.3" evidence="3"/>
<evidence type="ECO:0000313" key="12">
    <source>
        <dbReference type="Proteomes" id="UP000587760"/>
    </source>
</evidence>
<keyword evidence="8" id="KW-0472">Membrane</keyword>
<dbReference type="RefSeq" id="WP_184746602.1">
    <property type="nucleotide sequence ID" value="NZ_JACHGJ010000003.1"/>
</dbReference>
<organism evidence="11 12">
    <name type="scientific">Spirochaeta isovalerica</name>
    <dbReference type="NCBI Taxonomy" id="150"/>
    <lineage>
        <taxon>Bacteria</taxon>
        <taxon>Pseudomonadati</taxon>
        <taxon>Spirochaetota</taxon>
        <taxon>Spirochaetia</taxon>
        <taxon>Spirochaetales</taxon>
        <taxon>Spirochaetaceae</taxon>
        <taxon>Spirochaeta</taxon>
    </lineage>
</organism>
<dbReference type="GO" id="GO:0016036">
    <property type="term" value="P:cellular response to phosphate starvation"/>
    <property type="evidence" value="ECO:0007669"/>
    <property type="project" value="TreeGrafter"/>
</dbReference>
<dbReference type="InterPro" id="IPR003661">
    <property type="entry name" value="HisK_dim/P_dom"/>
</dbReference>
<dbReference type="GO" id="GO:0004721">
    <property type="term" value="F:phosphoprotein phosphatase activity"/>
    <property type="evidence" value="ECO:0007669"/>
    <property type="project" value="TreeGrafter"/>
</dbReference>
<dbReference type="GO" id="GO:0005886">
    <property type="term" value="C:plasma membrane"/>
    <property type="evidence" value="ECO:0007669"/>
    <property type="project" value="TreeGrafter"/>
</dbReference>
<keyword evidence="5" id="KW-0808">Transferase</keyword>
<dbReference type="CDD" id="cd00082">
    <property type="entry name" value="HisKA"/>
    <property type="match status" value="1"/>
</dbReference>
<feature type="transmembrane region" description="Helical" evidence="8">
    <location>
        <begin position="7"/>
        <end position="30"/>
    </location>
</feature>
<evidence type="ECO:0000256" key="6">
    <source>
        <dbReference type="ARBA" id="ARBA00022777"/>
    </source>
</evidence>
<dbReference type="Gene3D" id="3.30.565.10">
    <property type="entry name" value="Histidine kinase-like ATPase, C-terminal domain"/>
    <property type="match status" value="1"/>
</dbReference>
<dbReference type="AlphaFoldDB" id="A0A841R5F5"/>
<dbReference type="Gene3D" id="6.10.340.10">
    <property type="match status" value="1"/>
</dbReference>
<keyword evidence="8" id="KW-1133">Transmembrane helix</keyword>
<dbReference type="Proteomes" id="UP000587760">
    <property type="component" value="Unassembled WGS sequence"/>
</dbReference>
<dbReference type="SUPFAM" id="SSF158472">
    <property type="entry name" value="HAMP domain-like"/>
    <property type="match status" value="1"/>
</dbReference>
<reference evidence="11 12" key="1">
    <citation type="submission" date="2020-08" db="EMBL/GenBank/DDBJ databases">
        <title>Genomic Encyclopedia of Type Strains, Phase IV (KMG-IV): sequencing the most valuable type-strain genomes for metagenomic binning, comparative biology and taxonomic classification.</title>
        <authorList>
            <person name="Goeker M."/>
        </authorList>
    </citation>
    <scope>NUCLEOTIDE SEQUENCE [LARGE SCALE GENOMIC DNA]</scope>
    <source>
        <strain evidence="11 12">DSM 2461</strain>
    </source>
</reference>
<dbReference type="InterPro" id="IPR036890">
    <property type="entry name" value="HATPase_C_sf"/>
</dbReference>
<name>A0A841R5F5_9SPIO</name>
<dbReference type="InterPro" id="IPR004358">
    <property type="entry name" value="Sig_transdc_His_kin-like_C"/>
</dbReference>
<protein>
    <recommendedName>
        <fullName evidence="3">histidine kinase</fullName>
        <ecNumber evidence="3">2.7.13.3</ecNumber>
    </recommendedName>
</protein>
<proteinExistence type="predicted"/>
<dbReference type="InterPro" id="IPR050351">
    <property type="entry name" value="BphY/WalK/GraS-like"/>
</dbReference>